<organism evidence="1 2">
    <name type="scientific">Ameca splendens</name>
    <dbReference type="NCBI Taxonomy" id="208324"/>
    <lineage>
        <taxon>Eukaryota</taxon>
        <taxon>Metazoa</taxon>
        <taxon>Chordata</taxon>
        <taxon>Craniata</taxon>
        <taxon>Vertebrata</taxon>
        <taxon>Euteleostomi</taxon>
        <taxon>Actinopterygii</taxon>
        <taxon>Neopterygii</taxon>
        <taxon>Teleostei</taxon>
        <taxon>Neoteleostei</taxon>
        <taxon>Acanthomorphata</taxon>
        <taxon>Ovalentaria</taxon>
        <taxon>Atherinomorphae</taxon>
        <taxon>Cyprinodontiformes</taxon>
        <taxon>Goodeidae</taxon>
        <taxon>Ameca</taxon>
    </lineage>
</organism>
<gene>
    <name evidence="1" type="ORF">AMECASPLE_037683</name>
</gene>
<evidence type="ECO:0000313" key="1">
    <source>
        <dbReference type="EMBL" id="MEQ2309345.1"/>
    </source>
</evidence>
<protein>
    <submittedName>
        <fullName evidence="1">Uncharacterized protein</fullName>
    </submittedName>
</protein>
<sequence>MRLFFNKQYKHNRYNGGAVGSTVCSKKVLGSTPSRGLSAWSLHVFPVHAWLLTGYSGFLPQSKDMPIRLIGLSILSLGVKPCVHGLCVCVALRWSGNLSRVNPASRP</sequence>
<comment type="caution">
    <text evidence="1">The sequence shown here is derived from an EMBL/GenBank/DDBJ whole genome shotgun (WGS) entry which is preliminary data.</text>
</comment>
<evidence type="ECO:0000313" key="2">
    <source>
        <dbReference type="Proteomes" id="UP001469553"/>
    </source>
</evidence>
<keyword evidence="2" id="KW-1185">Reference proteome</keyword>
<name>A0ABV0ZTU2_9TELE</name>
<reference evidence="1 2" key="1">
    <citation type="submission" date="2021-06" db="EMBL/GenBank/DDBJ databases">
        <authorList>
            <person name="Palmer J.M."/>
        </authorList>
    </citation>
    <scope>NUCLEOTIDE SEQUENCE [LARGE SCALE GENOMIC DNA]</scope>
    <source>
        <strain evidence="1 2">AS_MEX2019</strain>
        <tissue evidence="1">Muscle</tissue>
    </source>
</reference>
<proteinExistence type="predicted"/>
<dbReference type="EMBL" id="JAHRIP010072335">
    <property type="protein sequence ID" value="MEQ2309345.1"/>
    <property type="molecule type" value="Genomic_DNA"/>
</dbReference>
<dbReference type="Proteomes" id="UP001469553">
    <property type="component" value="Unassembled WGS sequence"/>
</dbReference>
<accession>A0ABV0ZTU2</accession>